<dbReference type="PATRIC" id="fig|1007676.4.peg.5"/>
<dbReference type="InterPro" id="IPR011855">
    <property type="entry name" value="Phgtail_TP901_1"/>
</dbReference>
<feature type="region of interest" description="Disordered" evidence="1">
    <location>
        <begin position="170"/>
        <end position="198"/>
    </location>
</feature>
<protein>
    <submittedName>
        <fullName evidence="2">Phage tail protein</fullName>
    </submittedName>
</protein>
<dbReference type="PRINTS" id="PR01997">
    <property type="entry name" value="MTP2FAMILY"/>
</dbReference>
<dbReference type="Proteomes" id="UP000036106">
    <property type="component" value="Chromosome"/>
</dbReference>
<keyword evidence="4" id="KW-1185">Reference proteome</keyword>
<organism evidence="2 4">
    <name type="scientific">Companilactobacillus ginsenosidimutans</name>
    <dbReference type="NCBI Taxonomy" id="1007676"/>
    <lineage>
        <taxon>Bacteria</taxon>
        <taxon>Bacillati</taxon>
        <taxon>Bacillota</taxon>
        <taxon>Bacilli</taxon>
        <taxon>Lactobacillales</taxon>
        <taxon>Lactobacillaceae</taxon>
        <taxon>Companilactobacillus</taxon>
    </lineage>
</organism>
<accession>A0A0H4QDT2</accession>
<evidence type="ECO:0000313" key="2">
    <source>
        <dbReference type="EMBL" id="AKP66102.1"/>
    </source>
</evidence>
<evidence type="ECO:0000256" key="1">
    <source>
        <dbReference type="SAM" id="MobiDB-lite"/>
    </source>
</evidence>
<dbReference type="NCBIfam" id="TIGR02126">
    <property type="entry name" value="phgtail_TP901_1"/>
    <property type="match status" value="1"/>
</dbReference>
<dbReference type="KEGG" id="lgn:ABM34_00025"/>
<dbReference type="RefSeq" id="WP_048702333.1">
    <property type="nucleotide sequence ID" value="NZ_CP012034.1"/>
</dbReference>
<dbReference type="STRING" id="1007676.ABM34_00025"/>
<dbReference type="AlphaFoldDB" id="A0A0H4QDT2"/>
<gene>
    <name evidence="2" type="ORF">ABM34_00025</name>
    <name evidence="3" type="ORF">ABM34_00265</name>
</gene>
<dbReference type="EMBL" id="CP012034">
    <property type="protein sequence ID" value="AKP66138.1"/>
    <property type="molecule type" value="Genomic_DNA"/>
</dbReference>
<reference evidence="4" key="2">
    <citation type="submission" date="2015-07" db="EMBL/GenBank/DDBJ databases">
        <title>Lactobacillus ginsenosidimutans/EMML 3141/ whole genome sequencing.</title>
        <authorList>
            <person name="Kim M.K."/>
            <person name="Im W.-T."/>
            <person name="Srinivasan S."/>
            <person name="Lee J.-J."/>
        </authorList>
    </citation>
    <scope>NUCLEOTIDE SEQUENCE [LARGE SCALE GENOMIC DNA]</scope>
    <source>
        <strain evidence="4">EMML 3041</strain>
    </source>
</reference>
<dbReference type="InterPro" id="IPR022345">
    <property type="entry name" value="Phage_69_Orf23_MTP"/>
</dbReference>
<dbReference type="KEGG" id="lgn:ABM34_00265"/>
<sequence>MAEQLVKLQGKNAVLFVRLLEDQAKMEAQLVPYQTSLSFDPSVDSDSTATKDGSVSSQSSVETELEVEFVNNNHFIADKIRHALFDGRKVEAWIVNKDRIKTNTDGSTKEVYAWYMRGSVNEDSNDNDADDLSTRDVTFTVDGTPKDGWLSLSDDQQADFDYIFRGLDIAKDDNDTAGGTKYDEEADGANQPKAPATE</sequence>
<evidence type="ECO:0000313" key="3">
    <source>
        <dbReference type="EMBL" id="AKP66138.1"/>
    </source>
</evidence>
<reference evidence="2" key="1">
    <citation type="submission" date="2015-07" db="EMBL/GenBank/DDBJ databases">
        <title>Lactobacillus ginsenosidimutans EMML 3041 whole genome sequencing.</title>
        <authorList>
            <person name="Kim M.K."/>
            <person name="Im W.-T."/>
            <person name="Srinivasan S."/>
            <person name="Lee J.-J."/>
        </authorList>
    </citation>
    <scope>NUCLEOTIDE SEQUENCE</scope>
    <source>
        <strain evidence="2">EMML 3041</strain>
    </source>
</reference>
<dbReference type="OrthoDB" id="2314764at2"/>
<proteinExistence type="predicted"/>
<name>A0A0H4QDT2_9LACO</name>
<dbReference type="EMBL" id="CP012034">
    <property type="protein sequence ID" value="AKP66102.1"/>
    <property type="molecule type" value="Genomic_DNA"/>
</dbReference>
<evidence type="ECO:0000313" key="4">
    <source>
        <dbReference type="Proteomes" id="UP000036106"/>
    </source>
</evidence>